<evidence type="ECO:0000313" key="10">
    <source>
        <dbReference type="EMBL" id="PSK98153.1"/>
    </source>
</evidence>
<dbReference type="GO" id="GO:0005886">
    <property type="term" value="C:plasma membrane"/>
    <property type="evidence" value="ECO:0007669"/>
    <property type="project" value="UniProtKB-SubCell"/>
</dbReference>
<evidence type="ECO:0000256" key="7">
    <source>
        <dbReference type="ARBA" id="ARBA00023136"/>
    </source>
</evidence>
<accession>A0A2P8DLP2</accession>
<dbReference type="Pfam" id="PF01594">
    <property type="entry name" value="AI-2E_transport"/>
    <property type="match status" value="1"/>
</dbReference>
<sequence length="433" mass="45592">MADDDARGDGGGAAPQEPPESQQPPEPQEHPAPDDPEHPASPESGGGTGATAAEGDAAQPGEGAASPGPGVAESTPDSVMLAARRHVGEPRGELARLNFFKIGFTGALGVLVAWLLVDALVGAASILIYILVALFLAVGLNPTIVSLNRWIPRWAAILIVCFALVAFVAAFVWTLVPPLTEQISEFVADVPYYINELRTNPFLADLDRRFKVLEKFQDLVLNAKFGEQVFGGIIGVGAVVVNSLFATFTVLILTLFFLSSLPAITEMSYRLVPRSRRAGVRELGDEILQRIGSYIGGQLVIALVGGVVAYVFLLIIGSQYALTLGLIVAVTALIPLVGTTIGALVASLVVGVGDWWLGLISLAFFLVYQQIESYVISPRIMQRSVDVAPTATITAALLGGALLGLVGALIAIPTAAAITLILKRVVFPRLEEG</sequence>
<evidence type="ECO:0000256" key="6">
    <source>
        <dbReference type="ARBA" id="ARBA00022989"/>
    </source>
</evidence>
<organism evidence="10 11">
    <name type="scientific">Murinocardiopsis flavida</name>
    <dbReference type="NCBI Taxonomy" id="645275"/>
    <lineage>
        <taxon>Bacteria</taxon>
        <taxon>Bacillati</taxon>
        <taxon>Actinomycetota</taxon>
        <taxon>Actinomycetes</taxon>
        <taxon>Streptosporangiales</taxon>
        <taxon>Nocardiopsidaceae</taxon>
        <taxon>Murinocardiopsis</taxon>
    </lineage>
</organism>
<dbReference type="AlphaFoldDB" id="A0A2P8DLP2"/>
<dbReference type="InterPro" id="IPR002549">
    <property type="entry name" value="AI-2E-like"/>
</dbReference>
<feature type="transmembrane region" description="Helical" evidence="9">
    <location>
        <begin position="391"/>
        <end position="422"/>
    </location>
</feature>
<keyword evidence="4" id="KW-1003">Cell membrane</keyword>
<keyword evidence="6 9" id="KW-1133">Transmembrane helix</keyword>
<name>A0A2P8DLP2_9ACTN</name>
<feature type="transmembrane region" description="Helical" evidence="9">
    <location>
        <begin position="99"/>
        <end position="117"/>
    </location>
</feature>
<evidence type="ECO:0000256" key="3">
    <source>
        <dbReference type="ARBA" id="ARBA00022448"/>
    </source>
</evidence>
<feature type="compositionally biased region" description="Basic and acidic residues" evidence="8">
    <location>
        <begin position="27"/>
        <end position="40"/>
    </location>
</feature>
<dbReference type="RefSeq" id="WP_394339757.1">
    <property type="nucleotide sequence ID" value="NZ_PYGA01000006.1"/>
</dbReference>
<feature type="transmembrane region" description="Helical" evidence="9">
    <location>
        <begin position="291"/>
        <end position="316"/>
    </location>
</feature>
<keyword evidence="5 9" id="KW-0812">Transmembrane</keyword>
<proteinExistence type="inferred from homology"/>
<evidence type="ECO:0000256" key="2">
    <source>
        <dbReference type="ARBA" id="ARBA00009773"/>
    </source>
</evidence>
<keyword evidence="11" id="KW-1185">Reference proteome</keyword>
<feature type="transmembrane region" description="Helical" evidence="9">
    <location>
        <begin position="322"/>
        <end position="348"/>
    </location>
</feature>
<feature type="transmembrane region" description="Helical" evidence="9">
    <location>
        <begin position="123"/>
        <end position="142"/>
    </location>
</feature>
<comment type="caution">
    <text evidence="10">The sequence shown here is derived from an EMBL/GenBank/DDBJ whole genome shotgun (WGS) entry which is preliminary data.</text>
</comment>
<dbReference type="GO" id="GO:0055085">
    <property type="term" value="P:transmembrane transport"/>
    <property type="evidence" value="ECO:0007669"/>
    <property type="project" value="TreeGrafter"/>
</dbReference>
<feature type="region of interest" description="Disordered" evidence="8">
    <location>
        <begin position="1"/>
        <end position="75"/>
    </location>
</feature>
<gene>
    <name evidence="10" type="ORF">CLV63_106201</name>
</gene>
<feature type="compositionally biased region" description="Pro residues" evidence="8">
    <location>
        <begin position="16"/>
        <end position="26"/>
    </location>
</feature>
<feature type="transmembrane region" description="Helical" evidence="9">
    <location>
        <begin position="154"/>
        <end position="176"/>
    </location>
</feature>
<evidence type="ECO:0000313" key="11">
    <source>
        <dbReference type="Proteomes" id="UP000240542"/>
    </source>
</evidence>
<evidence type="ECO:0000256" key="4">
    <source>
        <dbReference type="ARBA" id="ARBA00022475"/>
    </source>
</evidence>
<dbReference type="PANTHER" id="PTHR21716">
    <property type="entry name" value="TRANSMEMBRANE PROTEIN"/>
    <property type="match status" value="1"/>
</dbReference>
<feature type="transmembrane region" description="Helical" evidence="9">
    <location>
        <begin position="229"/>
        <end position="258"/>
    </location>
</feature>
<comment type="subcellular location">
    <subcellularLocation>
        <location evidence="1">Cell membrane</location>
        <topology evidence="1">Multi-pass membrane protein</topology>
    </subcellularLocation>
</comment>
<evidence type="ECO:0000256" key="5">
    <source>
        <dbReference type="ARBA" id="ARBA00022692"/>
    </source>
</evidence>
<evidence type="ECO:0000256" key="9">
    <source>
        <dbReference type="SAM" id="Phobius"/>
    </source>
</evidence>
<feature type="compositionally biased region" description="Low complexity" evidence="8">
    <location>
        <begin position="50"/>
        <end position="61"/>
    </location>
</feature>
<keyword evidence="3" id="KW-0813">Transport</keyword>
<evidence type="ECO:0000256" key="8">
    <source>
        <dbReference type="SAM" id="MobiDB-lite"/>
    </source>
</evidence>
<dbReference type="Proteomes" id="UP000240542">
    <property type="component" value="Unassembled WGS sequence"/>
</dbReference>
<comment type="similarity">
    <text evidence="2">Belongs to the autoinducer-2 exporter (AI-2E) (TC 2.A.86) family.</text>
</comment>
<dbReference type="PANTHER" id="PTHR21716:SF53">
    <property type="entry name" value="PERMEASE PERM-RELATED"/>
    <property type="match status" value="1"/>
</dbReference>
<feature type="transmembrane region" description="Helical" evidence="9">
    <location>
        <begin position="355"/>
        <end position="371"/>
    </location>
</feature>
<dbReference type="EMBL" id="PYGA01000006">
    <property type="protein sequence ID" value="PSK98153.1"/>
    <property type="molecule type" value="Genomic_DNA"/>
</dbReference>
<reference evidence="10 11" key="1">
    <citation type="submission" date="2018-03" db="EMBL/GenBank/DDBJ databases">
        <title>Genomic Encyclopedia of Archaeal and Bacterial Type Strains, Phase II (KMG-II): from individual species to whole genera.</title>
        <authorList>
            <person name="Goeker M."/>
        </authorList>
    </citation>
    <scope>NUCLEOTIDE SEQUENCE [LARGE SCALE GENOMIC DNA]</scope>
    <source>
        <strain evidence="10 11">DSM 45312</strain>
    </source>
</reference>
<evidence type="ECO:0000256" key="1">
    <source>
        <dbReference type="ARBA" id="ARBA00004651"/>
    </source>
</evidence>
<protein>
    <submittedName>
        <fullName evidence="10">Putative PurR-regulated permease PerM</fullName>
    </submittedName>
</protein>
<keyword evidence="7 9" id="KW-0472">Membrane</keyword>